<dbReference type="Proteomes" id="UP000288805">
    <property type="component" value="Unassembled WGS sequence"/>
</dbReference>
<name>A0A438F2K7_VITVI</name>
<protein>
    <submittedName>
        <fullName evidence="1">Uncharacterized protein</fullName>
    </submittedName>
</protein>
<evidence type="ECO:0000313" key="2">
    <source>
        <dbReference type="Proteomes" id="UP000288805"/>
    </source>
</evidence>
<dbReference type="AlphaFoldDB" id="A0A438F2K7"/>
<reference evidence="1 2" key="1">
    <citation type="journal article" date="2018" name="PLoS Genet.">
        <title>Population sequencing reveals clonal diversity and ancestral inbreeding in the grapevine cultivar Chardonnay.</title>
        <authorList>
            <person name="Roach M.J."/>
            <person name="Johnson D.L."/>
            <person name="Bohlmann J."/>
            <person name="van Vuuren H.J."/>
            <person name="Jones S.J."/>
            <person name="Pretorius I.S."/>
            <person name="Schmidt S.A."/>
            <person name="Borneman A.R."/>
        </authorList>
    </citation>
    <scope>NUCLEOTIDE SEQUENCE [LARGE SCALE GENOMIC DNA]</scope>
    <source>
        <strain evidence="2">cv. Chardonnay</strain>
        <tissue evidence="1">Leaf</tissue>
    </source>
</reference>
<gene>
    <name evidence="1" type="ORF">CK203_090544</name>
</gene>
<accession>A0A438F2K7</accession>
<comment type="caution">
    <text evidence="1">The sequence shown here is derived from an EMBL/GenBank/DDBJ whole genome shotgun (WGS) entry which is preliminary data.</text>
</comment>
<proteinExistence type="predicted"/>
<sequence length="50" mass="5357">MASTDGELEKQLMEAGNKLLVPPASVDELLPLLDGFAKSLALNLVTWGFL</sequence>
<dbReference type="EMBL" id="QGNW01001132">
    <property type="protein sequence ID" value="RVW54183.1"/>
    <property type="molecule type" value="Genomic_DNA"/>
</dbReference>
<organism evidence="1 2">
    <name type="scientific">Vitis vinifera</name>
    <name type="common">Grape</name>
    <dbReference type="NCBI Taxonomy" id="29760"/>
    <lineage>
        <taxon>Eukaryota</taxon>
        <taxon>Viridiplantae</taxon>
        <taxon>Streptophyta</taxon>
        <taxon>Embryophyta</taxon>
        <taxon>Tracheophyta</taxon>
        <taxon>Spermatophyta</taxon>
        <taxon>Magnoliopsida</taxon>
        <taxon>eudicotyledons</taxon>
        <taxon>Gunneridae</taxon>
        <taxon>Pentapetalae</taxon>
        <taxon>rosids</taxon>
        <taxon>Vitales</taxon>
        <taxon>Vitaceae</taxon>
        <taxon>Viteae</taxon>
        <taxon>Vitis</taxon>
    </lineage>
</organism>
<evidence type="ECO:0000313" key="1">
    <source>
        <dbReference type="EMBL" id="RVW54183.1"/>
    </source>
</evidence>